<evidence type="ECO:0000313" key="7">
    <source>
        <dbReference type="EMBL" id="PIP21996.1"/>
    </source>
</evidence>
<evidence type="ECO:0000256" key="6">
    <source>
        <dbReference type="SAM" id="Phobius"/>
    </source>
</evidence>
<evidence type="ECO:0000256" key="1">
    <source>
        <dbReference type="ARBA" id="ARBA00004141"/>
    </source>
</evidence>
<dbReference type="PANTHER" id="PTHR22926:SF5">
    <property type="entry name" value="PHOSPHO-N-ACETYLMURAMOYL-PENTAPEPTIDE-TRANSFERASE HOMOLOG"/>
    <property type="match status" value="1"/>
</dbReference>
<sequence length="359" mass="39719">MSIVTFNIIKLFLLSGISAVAALFWAPALIELLKKFKFWKKEARTKTITGDEAEVIYSLHKDRETSVPRGGGVLIWVSVLFVVFLFFALANFCDIWWVKKLNFLSRSETWLPLFTLIAASLVGLSDDILQVCGKGKYIGGGITFKRRLLMVIIIGLIGGFWFYYQLGWDTIHIPLLKNFPEGFVFPIGIWMIPLFVLVTVGSWAGGVIDGLDGLAGGVFASIFGAFAIIAFAQGKADLATFCAVIAGTLFAFLWFNIPPARFYMGETGILGLTTTMAVVAFLTDSVVVLPIIAGLLVIEVGSMILQLLSKKFRHKKIWLATPIHHHFEARGWPAHQVTMRFWIISVVLAILGVAMRLLG</sequence>
<feature type="transmembrane region" description="Helical" evidence="6">
    <location>
        <begin position="238"/>
        <end position="255"/>
    </location>
</feature>
<dbReference type="Pfam" id="PF00953">
    <property type="entry name" value="Glycos_transf_4"/>
    <property type="match status" value="1"/>
</dbReference>
<evidence type="ECO:0000313" key="8">
    <source>
        <dbReference type="Proteomes" id="UP000229054"/>
    </source>
</evidence>
<keyword evidence="2" id="KW-0808">Transferase</keyword>
<feature type="transmembrane region" description="Helical" evidence="6">
    <location>
        <begin position="73"/>
        <end position="98"/>
    </location>
</feature>
<feature type="transmembrane region" description="Helical" evidence="6">
    <location>
        <begin position="184"/>
        <end position="204"/>
    </location>
</feature>
<dbReference type="GO" id="GO:0005886">
    <property type="term" value="C:plasma membrane"/>
    <property type="evidence" value="ECO:0007669"/>
    <property type="project" value="TreeGrafter"/>
</dbReference>
<feature type="transmembrane region" description="Helical" evidence="6">
    <location>
        <begin position="211"/>
        <end position="232"/>
    </location>
</feature>
<dbReference type="GO" id="GO:0044038">
    <property type="term" value="P:cell wall macromolecule biosynthetic process"/>
    <property type="evidence" value="ECO:0007669"/>
    <property type="project" value="TreeGrafter"/>
</dbReference>
<accession>A0A2G9YRZ2</accession>
<dbReference type="GO" id="GO:0016780">
    <property type="term" value="F:phosphotransferase activity, for other substituted phosphate groups"/>
    <property type="evidence" value="ECO:0007669"/>
    <property type="project" value="InterPro"/>
</dbReference>
<dbReference type="Proteomes" id="UP000229054">
    <property type="component" value="Unassembled WGS sequence"/>
</dbReference>
<feature type="transmembrane region" description="Helical" evidence="6">
    <location>
        <begin position="339"/>
        <end position="358"/>
    </location>
</feature>
<comment type="caution">
    <text evidence="7">The sequence shown here is derived from an EMBL/GenBank/DDBJ whole genome shotgun (WGS) entry which is preliminary data.</text>
</comment>
<feature type="transmembrane region" description="Helical" evidence="6">
    <location>
        <begin position="12"/>
        <end position="33"/>
    </location>
</feature>
<proteinExistence type="predicted"/>
<keyword evidence="5 6" id="KW-0472">Membrane</keyword>
<organism evidence="7 8">
    <name type="scientific">Candidatus Nealsonbacteria bacterium CG23_combo_of_CG06-09_8_20_14_all_39_25</name>
    <dbReference type="NCBI Taxonomy" id="1974723"/>
    <lineage>
        <taxon>Bacteria</taxon>
        <taxon>Candidatus Nealsoniibacteriota</taxon>
    </lineage>
</organism>
<evidence type="ECO:0000256" key="3">
    <source>
        <dbReference type="ARBA" id="ARBA00022692"/>
    </source>
</evidence>
<dbReference type="GO" id="GO:0071555">
    <property type="term" value="P:cell wall organization"/>
    <property type="evidence" value="ECO:0007669"/>
    <property type="project" value="TreeGrafter"/>
</dbReference>
<dbReference type="PANTHER" id="PTHR22926">
    <property type="entry name" value="PHOSPHO-N-ACETYLMURAMOYL-PENTAPEPTIDE-TRANSFERASE"/>
    <property type="match status" value="1"/>
</dbReference>
<dbReference type="EMBL" id="PCRN01000108">
    <property type="protein sequence ID" value="PIP21996.1"/>
    <property type="molecule type" value="Genomic_DNA"/>
</dbReference>
<name>A0A2G9YRZ2_9BACT</name>
<feature type="transmembrane region" description="Helical" evidence="6">
    <location>
        <begin position="148"/>
        <end position="164"/>
    </location>
</feature>
<reference evidence="7 8" key="1">
    <citation type="submission" date="2017-09" db="EMBL/GenBank/DDBJ databases">
        <title>Depth-based differentiation of microbial function through sediment-hosted aquifers and enrichment of novel symbionts in the deep terrestrial subsurface.</title>
        <authorList>
            <person name="Probst A.J."/>
            <person name="Ladd B."/>
            <person name="Jarett J.K."/>
            <person name="Geller-Mcgrath D.E."/>
            <person name="Sieber C.M."/>
            <person name="Emerson J.B."/>
            <person name="Anantharaman K."/>
            <person name="Thomas B.C."/>
            <person name="Malmstrom R."/>
            <person name="Stieglmeier M."/>
            <person name="Klingl A."/>
            <person name="Woyke T."/>
            <person name="Ryan C.M."/>
            <person name="Banfield J.F."/>
        </authorList>
    </citation>
    <scope>NUCLEOTIDE SEQUENCE [LARGE SCALE GENOMIC DNA]</scope>
    <source>
        <strain evidence="7">CG23_combo_of_CG06-09_8_20_14_all_39_25</strain>
    </source>
</reference>
<feature type="transmembrane region" description="Helical" evidence="6">
    <location>
        <begin position="288"/>
        <end position="308"/>
    </location>
</feature>
<comment type="subcellular location">
    <subcellularLocation>
        <location evidence="1">Membrane</location>
        <topology evidence="1">Multi-pass membrane protein</topology>
    </subcellularLocation>
</comment>
<evidence type="ECO:0000256" key="5">
    <source>
        <dbReference type="ARBA" id="ARBA00023136"/>
    </source>
</evidence>
<evidence type="ECO:0000256" key="2">
    <source>
        <dbReference type="ARBA" id="ARBA00022679"/>
    </source>
</evidence>
<protein>
    <recommendedName>
        <fullName evidence="9">Phospho-N-acetylmuramoyl-pentapeptide-transferase</fullName>
    </recommendedName>
</protein>
<gene>
    <name evidence="7" type="ORF">COX38_03060</name>
</gene>
<dbReference type="AlphaFoldDB" id="A0A2G9YRZ2"/>
<evidence type="ECO:0008006" key="9">
    <source>
        <dbReference type="Google" id="ProtNLM"/>
    </source>
</evidence>
<keyword evidence="4 6" id="KW-1133">Transmembrane helix</keyword>
<feature type="transmembrane region" description="Helical" evidence="6">
    <location>
        <begin position="262"/>
        <end position="282"/>
    </location>
</feature>
<evidence type="ECO:0000256" key="4">
    <source>
        <dbReference type="ARBA" id="ARBA00022989"/>
    </source>
</evidence>
<keyword evidence="3 6" id="KW-0812">Transmembrane</keyword>
<dbReference type="InterPro" id="IPR000715">
    <property type="entry name" value="Glycosyl_transferase_4"/>
</dbReference>